<proteinExistence type="predicted"/>
<protein>
    <submittedName>
        <fullName evidence="1">Uncharacterized protein</fullName>
    </submittedName>
</protein>
<sequence>MSLLSYSSIAYLQSPPKAAVFVPPSPLTSSQPFASSSVGHYCQVVKVQVGDGEEENEAPGFEFIAEDGEKRQRSRDDATRFAFGICVEMK</sequence>
<evidence type="ECO:0000313" key="1">
    <source>
        <dbReference type="EMBL" id="KAI9185876.1"/>
    </source>
</evidence>
<gene>
    <name evidence="1" type="ORF">LWI28_011498</name>
</gene>
<name>A0AAD5J590_ACENE</name>
<reference evidence="1" key="1">
    <citation type="journal article" date="2022" name="Plant J.">
        <title>Strategies of tolerance reflected in two North American maple genomes.</title>
        <authorList>
            <person name="McEvoy S.L."/>
            <person name="Sezen U.U."/>
            <person name="Trouern-Trend A."/>
            <person name="McMahon S.M."/>
            <person name="Schaberg P.G."/>
            <person name="Yang J."/>
            <person name="Wegrzyn J.L."/>
            <person name="Swenson N.G."/>
        </authorList>
    </citation>
    <scope>NUCLEOTIDE SEQUENCE</scope>
    <source>
        <strain evidence="1">91603</strain>
    </source>
</reference>
<keyword evidence="2" id="KW-1185">Reference proteome</keyword>
<accession>A0AAD5J590</accession>
<dbReference type="AlphaFoldDB" id="A0AAD5J590"/>
<evidence type="ECO:0000313" key="2">
    <source>
        <dbReference type="Proteomes" id="UP001064489"/>
    </source>
</evidence>
<dbReference type="EMBL" id="JAJSOW010000100">
    <property type="protein sequence ID" value="KAI9185876.1"/>
    <property type="molecule type" value="Genomic_DNA"/>
</dbReference>
<dbReference type="Proteomes" id="UP001064489">
    <property type="component" value="Chromosome 3"/>
</dbReference>
<reference evidence="1" key="2">
    <citation type="submission" date="2023-02" db="EMBL/GenBank/DDBJ databases">
        <authorList>
            <person name="Swenson N.G."/>
            <person name="Wegrzyn J.L."/>
            <person name="Mcevoy S.L."/>
        </authorList>
    </citation>
    <scope>NUCLEOTIDE SEQUENCE</scope>
    <source>
        <strain evidence="1">91603</strain>
        <tissue evidence="1">Leaf</tissue>
    </source>
</reference>
<comment type="caution">
    <text evidence="1">The sequence shown here is derived from an EMBL/GenBank/DDBJ whole genome shotgun (WGS) entry which is preliminary data.</text>
</comment>
<organism evidence="1 2">
    <name type="scientific">Acer negundo</name>
    <name type="common">Box elder</name>
    <dbReference type="NCBI Taxonomy" id="4023"/>
    <lineage>
        <taxon>Eukaryota</taxon>
        <taxon>Viridiplantae</taxon>
        <taxon>Streptophyta</taxon>
        <taxon>Embryophyta</taxon>
        <taxon>Tracheophyta</taxon>
        <taxon>Spermatophyta</taxon>
        <taxon>Magnoliopsida</taxon>
        <taxon>eudicotyledons</taxon>
        <taxon>Gunneridae</taxon>
        <taxon>Pentapetalae</taxon>
        <taxon>rosids</taxon>
        <taxon>malvids</taxon>
        <taxon>Sapindales</taxon>
        <taxon>Sapindaceae</taxon>
        <taxon>Hippocastanoideae</taxon>
        <taxon>Acereae</taxon>
        <taxon>Acer</taxon>
    </lineage>
</organism>